<feature type="region of interest" description="Disordered" evidence="2">
    <location>
        <begin position="1"/>
        <end position="136"/>
    </location>
</feature>
<sequence>MVATRRGTKGSRAEARRDQQEAEDDVSAFVRERQKVKLGYDDGDEEESEGEEEEEEVMALKGVDDDDEEEEGEEEDEDEDEDDDEEEDDDAGVVSEEEEEEGEEESGAALPASWGKKKSAFYGGHDAADEEEEEEVEEEARAARLEAAEALRLQRTHAARLRLDDFGEAAEAAAPSTRPSDAALVAALDEELVRVRRGAGVAVEVVGRELRSVGEEEAARLVGADAPELAHLLGEFKEQLKEVRERLAPLLAAAKARRLPRQGGLALLEAKLQLLLSYCTNIAFYLMLKARGAAVRDHPVIDALLRHRLLLERLRPVEQKMSYRLHKLLELASADALSLSESQRDLHAKPRPDALLLKSDGSASAYQPPKLAAVAFDERGGGKKARDAQRAAERAASTRMVRELRAELSEAPERIHAADFGAARDSASAAVAALRRDEEAVRAYEEENFARLQRSKAEKARARRRASAAAAVDVDELSRFDDFAHLYAPKEREAVDVEEEREKALRQYLRAVEARGKGGKARHAADVQPPARRAEERQAKVRRRGEEAEASGGEGGEGGGGEAVAEDPFYEEAVARKARRKGSRAAEAAAAEAAAWERRGEAVDAAAAGEKRGVGRQIEKNRGLTRERKKAEANPRVKNRDKFRKATIRRKGQVRDVKALDAAYAGEATGIKKNVSHSVRFK</sequence>
<feature type="domain" description="Sas10 C-terminal" evidence="3">
    <location>
        <begin position="609"/>
        <end position="681"/>
    </location>
</feature>
<reference evidence="4 5" key="1">
    <citation type="journal article" date="2024" name="Science">
        <title>Giant polyketide synthase enzymes in the biosynthesis of giant marine polyether toxins.</title>
        <authorList>
            <person name="Fallon T.R."/>
            <person name="Shende V.V."/>
            <person name="Wierzbicki I.H."/>
            <person name="Pendleton A.L."/>
            <person name="Watervoot N.F."/>
            <person name="Auber R.P."/>
            <person name="Gonzalez D.J."/>
            <person name="Wisecaver J.H."/>
            <person name="Moore B.S."/>
        </authorList>
    </citation>
    <scope>NUCLEOTIDE SEQUENCE [LARGE SCALE GENOMIC DNA]</scope>
    <source>
        <strain evidence="4 5">12B1</strain>
    </source>
</reference>
<feature type="compositionally biased region" description="Acidic residues" evidence="2">
    <location>
        <begin position="64"/>
        <end position="106"/>
    </location>
</feature>
<feature type="compositionally biased region" description="Acidic residues" evidence="2">
    <location>
        <begin position="41"/>
        <end position="57"/>
    </location>
</feature>
<dbReference type="Pfam" id="PF09368">
    <property type="entry name" value="Sas10"/>
    <property type="match status" value="1"/>
</dbReference>
<feature type="region of interest" description="Disordered" evidence="2">
    <location>
        <begin position="515"/>
        <end position="565"/>
    </location>
</feature>
<evidence type="ECO:0000256" key="2">
    <source>
        <dbReference type="SAM" id="MobiDB-lite"/>
    </source>
</evidence>
<accession>A0AB34KDJ5</accession>
<dbReference type="InterPro" id="IPR007146">
    <property type="entry name" value="Sas10/Utp3/C1D"/>
</dbReference>
<proteinExistence type="predicted"/>
<dbReference type="Pfam" id="PF04000">
    <property type="entry name" value="Sas10_Utp3"/>
    <property type="match status" value="1"/>
</dbReference>
<evidence type="ECO:0000313" key="5">
    <source>
        <dbReference type="Proteomes" id="UP001515480"/>
    </source>
</evidence>
<name>A0AB34KDJ5_PRYPA</name>
<dbReference type="InterPro" id="IPR018972">
    <property type="entry name" value="Sas10_C_dom"/>
</dbReference>
<comment type="caution">
    <text evidence="4">The sequence shown here is derived from an EMBL/GenBank/DDBJ whole genome shotgun (WGS) entry which is preliminary data.</text>
</comment>
<feature type="compositionally biased region" description="Basic and acidic residues" evidence="2">
    <location>
        <begin position="532"/>
        <end position="547"/>
    </location>
</feature>
<protein>
    <recommendedName>
        <fullName evidence="3">Sas10 C-terminal domain-containing protein</fullName>
    </recommendedName>
</protein>
<gene>
    <name evidence="4" type="ORF">AB1Y20_001827</name>
</gene>
<dbReference type="EMBL" id="JBGBPQ010000001">
    <property type="protein sequence ID" value="KAL1530936.1"/>
    <property type="molecule type" value="Genomic_DNA"/>
</dbReference>
<keyword evidence="5" id="KW-1185">Reference proteome</keyword>
<organism evidence="4 5">
    <name type="scientific">Prymnesium parvum</name>
    <name type="common">Toxic golden alga</name>
    <dbReference type="NCBI Taxonomy" id="97485"/>
    <lineage>
        <taxon>Eukaryota</taxon>
        <taxon>Haptista</taxon>
        <taxon>Haptophyta</taxon>
        <taxon>Prymnesiophyceae</taxon>
        <taxon>Prymnesiales</taxon>
        <taxon>Prymnesiaceae</taxon>
        <taxon>Prymnesium</taxon>
    </lineage>
</organism>
<feature type="compositionally biased region" description="Gly residues" evidence="2">
    <location>
        <begin position="552"/>
        <end position="562"/>
    </location>
</feature>
<dbReference type="GO" id="GO:0032040">
    <property type="term" value="C:small-subunit processome"/>
    <property type="evidence" value="ECO:0007669"/>
    <property type="project" value="TreeGrafter"/>
</dbReference>
<dbReference type="PANTHER" id="PTHR13237">
    <property type="entry name" value="SOMETHING ABOUT SILENCING PROTEIN 10-RELATED"/>
    <property type="match status" value="1"/>
</dbReference>
<feature type="compositionally biased region" description="Basic and acidic residues" evidence="2">
    <location>
        <begin position="11"/>
        <end position="20"/>
    </location>
</feature>
<keyword evidence="1" id="KW-0597">Phosphoprotein</keyword>
<dbReference type="Proteomes" id="UP001515480">
    <property type="component" value="Unassembled WGS sequence"/>
</dbReference>
<dbReference type="AlphaFoldDB" id="A0AB34KDJ5"/>
<dbReference type="PANTHER" id="PTHR13237:SF9">
    <property type="entry name" value="NEUROGUIDIN"/>
    <property type="match status" value="1"/>
</dbReference>
<evidence type="ECO:0000313" key="4">
    <source>
        <dbReference type="EMBL" id="KAL1530936.1"/>
    </source>
</evidence>
<feature type="compositionally biased region" description="Basic and acidic residues" evidence="2">
    <location>
        <begin position="30"/>
        <end position="40"/>
    </location>
</feature>
<feature type="region of interest" description="Disordered" evidence="2">
    <location>
        <begin position="597"/>
        <end position="650"/>
    </location>
</feature>
<evidence type="ECO:0000256" key="1">
    <source>
        <dbReference type="ARBA" id="ARBA00022553"/>
    </source>
</evidence>
<dbReference type="GO" id="GO:0000462">
    <property type="term" value="P:maturation of SSU-rRNA from tricistronic rRNA transcript (SSU-rRNA, 5.8S rRNA, LSU-rRNA)"/>
    <property type="evidence" value="ECO:0007669"/>
    <property type="project" value="TreeGrafter"/>
</dbReference>
<feature type="compositionally biased region" description="Basic and acidic residues" evidence="2">
    <location>
        <begin position="609"/>
        <end position="640"/>
    </location>
</feature>
<evidence type="ECO:0000259" key="3">
    <source>
        <dbReference type="Pfam" id="PF09368"/>
    </source>
</evidence>
<feature type="compositionally biased region" description="Basic residues" evidence="2">
    <location>
        <begin position="641"/>
        <end position="650"/>
    </location>
</feature>